<keyword evidence="3" id="KW-0812">Transmembrane</keyword>
<reference evidence="5 6" key="1">
    <citation type="journal article" date="2018" name="Evol. Lett.">
        <title>Horizontal gene cluster transfer increased hallucinogenic mushroom diversity.</title>
        <authorList>
            <person name="Reynolds H.T."/>
            <person name="Vijayakumar V."/>
            <person name="Gluck-Thaler E."/>
            <person name="Korotkin H.B."/>
            <person name="Matheny P.B."/>
            <person name="Slot J.C."/>
        </authorList>
    </citation>
    <scope>NUCLEOTIDE SEQUENCE [LARGE SCALE GENOMIC DNA]</scope>
    <source>
        <strain evidence="5 6">SRW20</strain>
    </source>
</reference>
<feature type="transmembrane region" description="Helical" evidence="3">
    <location>
        <begin position="92"/>
        <end position="112"/>
    </location>
</feature>
<comment type="subcellular location">
    <subcellularLocation>
        <location evidence="2">Nucleus</location>
    </subcellularLocation>
</comment>
<keyword evidence="1 2" id="KW-0238">DNA-binding</keyword>
<gene>
    <name evidence="5" type="ORF">CVT26_015633</name>
</gene>
<dbReference type="PROSITE" id="PS50039">
    <property type="entry name" value="FORK_HEAD_3"/>
    <property type="match status" value="1"/>
</dbReference>
<dbReference type="Proteomes" id="UP000284706">
    <property type="component" value="Unassembled WGS sequence"/>
</dbReference>
<dbReference type="OrthoDB" id="2371309at2759"/>
<keyword evidence="2" id="KW-0539">Nucleus</keyword>
<feature type="domain" description="Fork-head" evidence="4">
    <location>
        <begin position="274"/>
        <end position="339"/>
    </location>
</feature>
<evidence type="ECO:0000256" key="3">
    <source>
        <dbReference type="SAM" id="Phobius"/>
    </source>
</evidence>
<keyword evidence="6" id="KW-1185">Reference proteome</keyword>
<evidence type="ECO:0000256" key="2">
    <source>
        <dbReference type="PROSITE-ProRule" id="PRU00089"/>
    </source>
</evidence>
<feature type="transmembrane region" description="Helical" evidence="3">
    <location>
        <begin position="124"/>
        <end position="146"/>
    </location>
</feature>
<protein>
    <recommendedName>
        <fullName evidence="4">Fork-head domain-containing protein</fullName>
    </recommendedName>
</protein>
<sequence length="356" mass="39733">MSVSVFAASAPWGHRLEDYILVGKGPRPSDPGLLAVIHSIRLLSHSQAANVVSDTLPSPTPFLASNLPLSLFAFVTSFSSRFRLLSSHWTNIALIVCNHDIYSVAGAVFLFKQGMFFFFVYPEWFIYGGISLGVAAAAVLSIIALLSSSNDSAHQTLRRDSEVSLAIPNRIFHSAWGGHDIGTPPRVCHPSLFSLFSARLAHFTRNRKDNINWECSNGGQLYGSTSTDAGILPDAFCTIGFNSLWAGFIIALLIDLAFQSSSESYPPRFHRLTLPPKFYIAILIRRFADRVEHYQEAQSEIWKYETDPTPQDREAKVSSDLGWYNNRRAGLDLDAQFTRQYSPYTHFRQLSPIPLL</sequence>
<dbReference type="EMBL" id="NHYE01000971">
    <property type="protein sequence ID" value="PPR01032.1"/>
    <property type="molecule type" value="Genomic_DNA"/>
</dbReference>
<accession>A0A409YDF0</accession>
<organism evidence="5 6">
    <name type="scientific">Gymnopilus dilepis</name>
    <dbReference type="NCBI Taxonomy" id="231916"/>
    <lineage>
        <taxon>Eukaryota</taxon>
        <taxon>Fungi</taxon>
        <taxon>Dikarya</taxon>
        <taxon>Basidiomycota</taxon>
        <taxon>Agaricomycotina</taxon>
        <taxon>Agaricomycetes</taxon>
        <taxon>Agaricomycetidae</taxon>
        <taxon>Agaricales</taxon>
        <taxon>Agaricineae</taxon>
        <taxon>Hymenogastraceae</taxon>
        <taxon>Gymnopilus</taxon>
    </lineage>
</organism>
<keyword evidence="3" id="KW-0472">Membrane</keyword>
<dbReference type="GO" id="GO:0043565">
    <property type="term" value="F:sequence-specific DNA binding"/>
    <property type="evidence" value="ECO:0007669"/>
    <property type="project" value="InterPro"/>
</dbReference>
<evidence type="ECO:0000256" key="1">
    <source>
        <dbReference type="ARBA" id="ARBA00023125"/>
    </source>
</evidence>
<dbReference type="GO" id="GO:0005634">
    <property type="term" value="C:nucleus"/>
    <property type="evidence" value="ECO:0007669"/>
    <property type="project" value="UniProtKB-SubCell"/>
</dbReference>
<evidence type="ECO:0000313" key="6">
    <source>
        <dbReference type="Proteomes" id="UP000284706"/>
    </source>
</evidence>
<dbReference type="GO" id="GO:0003700">
    <property type="term" value="F:DNA-binding transcription factor activity"/>
    <property type="evidence" value="ECO:0007669"/>
    <property type="project" value="InterPro"/>
</dbReference>
<keyword evidence="3" id="KW-1133">Transmembrane helix</keyword>
<dbReference type="InterPro" id="IPR001766">
    <property type="entry name" value="Fork_head_dom"/>
</dbReference>
<dbReference type="STRING" id="231916.A0A409YDF0"/>
<evidence type="ECO:0000259" key="4">
    <source>
        <dbReference type="PROSITE" id="PS50039"/>
    </source>
</evidence>
<dbReference type="AlphaFoldDB" id="A0A409YDF0"/>
<proteinExistence type="predicted"/>
<feature type="DNA-binding region" description="Fork-head" evidence="2">
    <location>
        <begin position="274"/>
        <end position="339"/>
    </location>
</feature>
<name>A0A409YDF0_9AGAR</name>
<comment type="caution">
    <text evidence="5">The sequence shown here is derived from an EMBL/GenBank/DDBJ whole genome shotgun (WGS) entry which is preliminary data.</text>
</comment>
<dbReference type="InParanoid" id="A0A409YDF0"/>
<evidence type="ECO:0000313" key="5">
    <source>
        <dbReference type="EMBL" id="PPR01032.1"/>
    </source>
</evidence>